<name>A0A1G5D7F1_9FIRM</name>
<dbReference type="Gene3D" id="3.10.20.30">
    <property type="match status" value="1"/>
</dbReference>
<dbReference type="SUPFAM" id="SSF54285">
    <property type="entry name" value="MoaD/ThiS"/>
    <property type="match status" value="1"/>
</dbReference>
<dbReference type="AlphaFoldDB" id="A0A1G5D7F1"/>
<gene>
    <name evidence="1" type="ORF">SAMN03080606_00826</name>
</gene>
<dbReference type="EMBL" id="FMUS01000004">
    <property type="protein sequence ID" value="SCY10769.1"/>
    <property type="molecule type" value="Genomic_DNA"/>
</dbReference>
<sequence>MIKVNSKDFEWEEGLTVQVLLDKKKYTFPKIFVTINGKHIDKEDFDTTLINDGDDVKVVHLLAGG</sequence>
<dbReference type="InterPro" id="IPR016155">
    <property type="entry name" value="Mopterin_synth/thiamin_S_b"/>
</dbReference>
<dbReference type="PANTHER" id="PTHR34472:SF1">
    <property type="entry name" value="SULFUR CARRIER PROTEIN THIS"/>
    <property type="match status" value="1"/>
</dbReference>
<evidence type="ECO:0000313" key="1">
    <source>
        <dbReference type="EMBL" id="SCY10769.1"/>
    </source>
</evidence>
<accession>A0A1G5D7F1</accession>
<dbReference type="STRING" id="1120976.SAMN03080606_00826"/>
<keyword evidence="2" id="KW-1185">Reference proteome</keyword>
<dbReference type="PANTHER" id="PTHR34472">
    <property type="entry name" value="SULFUR CARRIER PROTEIN THIS"/>
    <property type="match status" value="1"/>
</dbReference>
<dbReference type="InterPro" id="IPR010035">
    <property type="entry name" value="Thi_S"/>
</dbReference>
<organism evidence="1 2">
    <name type="scientific">Alkaliphilus peptidifermentans DSM 18978</name>
    <dbReference type="NCBI Taxonomy" id="1120976"/>
    <lineage>
        <taxon>Bacteria</taxon>
        <taxon>Bacillati</taxon>
        <taxon>Bacillota</taxon>
        <taxon>Clostridia</taxon>
        <taxon>Peptostreptococcales</taxon>
        <taxon>Natronincolaceae</taxon>
        <taxon>Alkaliphilus</taxon>
    </lineage>
</organism>
<dbReference type="Pfam" id="PF02597">
    <property type="entry name" value="ThiS"/>
    <property type="match status" value="1"/>
</dbReference>
<proteinExistence type="predicted"/>
<protein>
    <submittedName>
        <fullName evidence="1">Sulfur carrier protein</fullName>
    </submittedName>
</protein>
<dbReference type="RefSeq" id="WP_091540290.1">
    <property type="nucleotide sequence ID" value="NZ_FMUS01000004.1"/>
</dbReference>
<dbReference type="CDD" id="cd00565">
    <property type="entry name" value="Ubl_ThiS"/>
    <property type="match status" value="1"/>
</dbReference>
<dbReference type="Proteomes" id="UP000198636">
    <property type="component" value="Unassembled WGS sequence"/>
</dbReference>
<dbReference type="InterPro" id="IPR003749">
    <property type="entry name" value="ThiS/MoaD-like"/>
</dbReference>
<dbReference type="OrthoDB" id="9798559at2"/>
<reference evidence="1 2" key="1">
    <citation type="submission" date="2016-10" db="EMBL/GenBank/DDBJ databases">
        <authorList>
            <person name="de Groot N.N."/>
        </authorList>
    </citation>
    <scope>NUCLEOTIDE SEQUENCE [LARGE SCALE GENOMIC DNA]</scope>
    <source>
        <strain evidence="1 2">DSM 18978</strain>
    </source>
</reference>
<dbReference type="InterPro" id="IPR012675">
    <property type="entry name" value="Beta-grasp_dom_sf"/>
</dbReference>
<dbReference type="NCBIfam" id="TIGR01683">
    <property type="entry name" value="thiS"/>
    <property type="match status" value="1"/>
</dbReference>
<evidence type="ECO:0000313" key="2">
    <source>
        <dbReference type="Proteomes" id="UP000198636"/>
    </source>
</evidence>